<dbReference type="Gene3D" id="2.60.120.260">
    <property type="entry name" value="Galactose-binding domain-like"/>
    <property type="match status" value="1"/>
</dbReference>
<reference evidence="2 3" key="1">
    <citation type="submission" date="2018-08" db="EMBL/GenBank/DDBJ databases">
        <title>A genome reference for cultivated species of the human gut microbiota.</title>
        <authorList>
            <person name="Zou Y."/>
            <person name="Xue W."/>
            <person name="Luo G."/>
        </authorList>
    </citation>
    <scope>NUCLEOTIDE SEQUENCE [LARGE SCALE GENOMIC DNA]</scope>
    <source>
        <strain evidence="2 3">AM40-30BH</strain>
    </source>
</reference>
<dbReference type="InterPro" id="IPR032181">
    <property type="entry name" value="DUF5013"/>
</dbReference>
<name>A0A413VFD5_9BACE</name>
<dbReference type="EMBL" id="QSGO01000019">
    <property type="protein sequence ID" value="RHB32347.1"/>
    <property type="molecule type" value="Genomic_DNA"/>
</dbReference>
<organism evidence="2 3">
    <name type="scientific">Bacteroides nordii</name>
    <dbReference type="NCBI Taxonomy" id="291645"/>
    <lineage>
        <taxon>Bacteria</taxon>
        <taxon>Pseudomonadati</taxon>
        <taxon>Bacteroidota</taxon>
        <taxon>Bacteroidia</taxon>
        <taxon>Bacteroidales</taxon>
        <taxon>Bacteroidaceae</taxon>
        <taxon>Bacteroides</taxon>
    </lineage>
</organism>
<dbReference type="Proteomes" id="UP000284379">
    <property type="component" value="Unassembled WGS sequence"/>
</dbReference>
<protein>
    <submittedName>
        <fullName evidence="2">DUF5013 domain-containing protein</fullName>
    </submittedName>
</protein>
<accession>A0A413VFD5</accession>
<evidence type="ECO:0000313" key="3">
    <source>
        <dbReference type="Proteomes" id="UP000284379"/>
    </source>
</evidence>
<dbReference type="AlphaFoldDB" id="A0A413VFD5"/>
<comment type="caution">
    <text evidence="2">The sequence shown here is derived from an EMBL/GenBank/DDBJ whole genome shotgun (WGS) entry which is preliminary data.</text>
</comment>
<evidence type="ECO:0000259" key="1">
    <source>
        <dbReference type="Pfam" id="PF16405"/>
    </source>
</evidence>
<sequence length="408" mass="45531">MKLMFKYIVAIAAWFLFLGGFSSCTQMDEYLKYTDGKEILYIGKPEGMQMCSGKGRVQFYGILIDPKITRLRITYNMGKEVIDLPIQRGEGAEVFTYDIPLKEGIYNFVVQTFDDNGHASVPESLIGSSYGTIYESTLYNRGISSVVCENNATTIKWATADTHSPYVRIWYTDVNGQERMVEVEQAEQETILEDYKSMSGFKMKTYYLPDVTAVDIFEIEANVEADETLTASVLKNATDPVMRSDDSTEKSGILKDWKYTSNLLTQNNGTTGTFYEASAGKTFINISTMNYAAAIENGKIWQEVTLPAGTYEFSFNVNTSKGNNLNPYGVVVAGSEIPNVDQVEALSLAYLNWGRTTGVKTLNFTLDEETTVQLGWVASMGEKSADIRINSVALNKIHKINTIERGIE</sequence>
<gene>
    <name evidence="2" type="ORF">DW888_17160</name>
</gene>
<evidence type="ECO:0000313" key="2">
    <source>
        <dbReference type="EMBL" id="RHB32347.1"/>
    </source>
</evidence>
<proteinExistence type="predicted"/>
<dbReference type="RefSeq" id="WP_122202070.1">
    <property type="nucleotide sequence ID" value="NZ_CABJFV010000019.1"/>
</dbReference>
<feature type="domain" description="DUF5013" evidence="1">
    <location>
        <begin position="235"/>
        <end position="375"/>
    </location>
</feature>
<dbReference type="PROSITE" id="PS51257">
    <property type="entry name" value="PROKAR_LIPOPROTEIN"/>
    <property type="match status" value="1"/>
</dbReference>
<dbReference type="Pfam" id="PF16405">
    <property type="entry name" value="DUF5013"/>
    <property type="match status" value="1"/>
</dbReference>
<dbReference type="Pfam" id="PF16389">
    <property type="entry name" value="DUF4998"/>
    <property type="match status" value="1"/>
</dbReference>